<dbReference type="PROSITE" id="PS00211">
    <property type="entry name" value="ABC_TRANSPORTER_1"/>
    <property type="match status" value="1"/>
</dbReference>
<dbReference type="InterPro" id="IPR027417">
    <property type="entry name" value="P-loop_NTPase"/>
</dbReference>
<evidence type="ECO:0000256" key="3">
    <source>
        <dbReference type="ARBA" id="ARBA00022475"/>
    </source>
</evidence>
<keyword evidence="3" id="KW-1003">Cell membrane</keyword>
<dbReference type="GO" id="GO:0016887">
    <property type="term" value="F:ATP hydrolysis activity"/>
    <property type="evidence" value="ECO:0007669"/>
    <property type="project" value="InterPro"/>
</dbReference>
<dbReference type="InterPro" id="IPR017871">
    <property type="entry name" value="ABC_transporter-like_CS"/>
</dbReference>
<gene>
    <name evidence="11" type="ORF">COZ07_06045</name>
</gene>
<dbReference type="PROSITE" id="PS50893">
    <property type="entry name" value="ABC_TRANSPORTER_2"/>
    <property type="match status" value="1"/>
</dbReference>
<evidence type="ECO:0000256" key="8">
    <source>
        <dbReference type="ARBA" id="ARBA00022967"/>
    </source>
</evidence>
<evidence type="ECO:0000256" key="1">
    <source>
        <dbReference type="ARBA" id="ARBA00004202"/>
    </source>
</evidence>
<dbReference type="FunFam" id="3.40.50.300:FF:000127">
    <property type="entry name" value="Ribose import ATP-binding protein RbsA"/>
    <property type="match status" value="1"/>
</dbReference>
<feature type="non-terminal residue" evidence="11">
    <location>
        <position position="276"/>
    </location>
</feature>
<keyword evidence="4" id="KW-0762">Sugar transport</keyword>
<dbReference type="Pfam" id="PF00005">
    <property type="entry name" value="ABC_tran"/>
    <property type="match status" value="1"/>
</dbReference>
<dbReference type="CDD" id="cd03216">
    <property type="entry name" value="ABC_Carb_Monos_I"/>
    <property type="match status" value="1"/>
</dbReference>
<dbReference type="PANTHER" id="PTHR43790:SF4">
    <property type="entry name" value="GUANOSINE IMPORT ATP-BINDING PROTEIN NUPO"/>
    <property type="match status" value="1"/>
</dbReference>
<keyword evidence="5" id="KW-0677">Repeat</keyword>
<sequence>MIKNSSKIINLIKVETVEMRGIVKQFPGVLANDHINFDVHVGEVHTLLGENGAGKSTLMKILYGIYHQDEGEIYVNGKLVNIRSPLDAIRLGIGMVHQHFMLVPTLTVAENVALGLPSSRKFLLDLDMVTERIKELVKINGLYVDPEAKVWQLSVGEQQRVEILKVLYRGASLLILDEPTAVLTPQEVEELFHVLRSMIKRGYTIIFISHKLREVLSLSNRITILRDGKVVKTLPAVEATQEKLARLMVGREVLLQVEHPAVKLGKVALALEGIWV</sequence>
<keyword evidence="9" id="KW-0472">Membrane</keyword>
<dbReference type="Proteomes" id="UP000230646">
    <property type="component" value="Unassembled WGS sequence"/>
</dbReference>
<feature type="domain" description="ABC transporter" evidence="10">
    <location>
        <begin position="17"/>
        <end position="252"/>
    </location>
</feature>
<evidence type="ECO:0000256" key="6">
    <source>
        <dbReference type="ARBA" id="ARBA00022741"/>
    </source>
</evidence>
<dbReference type="InterPro" id="IPR050107">
    <property type="entry name" value="ABC_carbohydrate_import_ATPase"/>
</dbReference>
<dbReference type="InterPro" id="IPR003439">
    <property type="entry name" value="ABC_transporter-like_ATP-bd"/>
</dbReference>
<dbReference type="InterPro" id="IPR003593">
    <property type="entry name" value="AAA+_ATPase"/>
</dbReference>
<evidence type="ECO:0000256" key="9">
    <source>
        <dbReference type="ARBA" id="ARBA00023136"/>
    </source>
</evidence>
<dbReference type="GO" id="GO:0005886">
    <property type="term" value="C:plasma membrane"/>
    <property type="evidence" value="ECO:0007669"/>
    <property type="project" value="UniProtKB-SubCell"/>
</dbReference>
<keyword evidence="7 11" id="KW-0067">ATP-binding</keyword>
<dbReference type="AlphaFoldDB" id="A0A2M7PQ66"/>
<keyword evidence="2" id="KW-0813">Transport</keyword>
<evidence type="ECO:0000313" key="11">
    <source>
        <dbReference type="EMBL" id="PIY32326.1"/>
    </source>
</evidence>
<accession>A0A2M7PQ66</accession>
<name>A0A2M7PQ66_9BACT</name>
<reference evidence="11 12" key="1">
    <citation type="submission" date="2017-09" db="EMBL/GenBank/DDBJ databases">
        <title>Depth-based differentiation of microbial function through sediment-hosted aquifers and enrichment of novel symbionts in the deep terrestrial subsurface.</title>
        <authorList>
            <person name="Probst A.J."/>
            <person name="Ladd B."/>
            <person name="Jarett J.K."/>
            <person name="Geller-Mcgrath D.E."/>
            <person name="Sieber C.M."/>
            <person name="Emerson J.B."/>
            <person name="Anantharaman K."/>
            <person name="Thomas B.C."/>
            <person name="Malmstrom R."/>
            <person name="Stieglmeier M."/>
            <person name="Klingl A."/>
            <person name="Woyke T."/>
            <person name="Ryan C.M."/>
            <person name="Banfield J.F."/>
        </authorList>
    </citation>
    <scope>NUCLEOTIDE SEQUENCE [LARGE SCALE GENOMIC DNA]</scope>
    <source>
        <strain evidence="11">CG_4_10_14_3_um_filter_34_13</strain>
    </source>
</reference>
<dbReference type="PANTHER" id="PTHR43790">
    <property type="entry name" value="CARBOHYDRATE TRANSPORT ATP-BINDING PROTEIN MG119-RELATED"/>
    <property type="match status" value="1"/>
</dbReference>
<organism evidence="11 12">
    <name type="scientific">Candidatus Infernicultor aquiphilus</name>
    <dbReference type="NCBI Taxonomy" id="1805029"/>
    <lineage>
        <taxon>Bacteria</taxon>
        <taxon>Pseudomonadati</taxon>
        <taxon>Atribacterota</taxon>
        <taxon>Candidatus Phoenicimicrobiia</taxon>
        <taxon>Candidatus Pheonicimicrobiales</taxon>
        <taxon>Candidatus Phoenicimicrobiaceae</taxon>
        <taxon>Candidatus Infernicultor</taxon>
    </lineage>
</organism>
<evidence type="ECO:0000313" key="12">
    <source>
        <dbReference type="Proteomes" id="UP000230646"/>
    </source>
</evidence>
<dbReference type="EMBL" id="PFKO01000232">
    <property type="protein sequence ID" value="PIY32326.1"/>
    <property type="molecule type" value="Genomic_DNA"/>
</dbReference>
<evidence type="ECO:0000256" key="7">
    <source>
        <dbReference type="ARBA" id="ARBA00022840"/>
    </source>
</evidence>
<evidence type="ECO:0000256" key="2">
    <source>
        <dbReference type="ARBA" id="ARBA00022448"/>
    </source>
</evidence>
<evidence type="ECO:0000259" key="10">
    <source>
        <dbReference type="PROSITE" id="PS50893"/>
    </source>
</evidence>
<keyword evidence="6" id="KW-0547">Nucleotide-binding</keyword>
<protein>
    <submittedName>
        <fullName evidence="11">Heme ABC transporter ATP-binding protein</fullName>
    </submittedName>
</protein>
<dbReference type="SMART" id="SM00382">
    <property type="entry name" value="AAA"/>
    <property type="match status" value="1"/>
</dbReference>
<proteinExistence type="predicted"/>
<dbReference type="Gene3D" id="3.40.50.300">
    <property type="entry name" value="P-loop containing nucleotide triphosphate hydrolases"/>
    <property type="match status" value="1"/>
</dbReference>
<evidence type="ECO:0000256" key="4">
    <source>
        <dbReference type="ARBA" id="ARBA00022597"/>
    </source>
</evidence>
<keyword evidence="8" id="KW-1278">Translocase</keyword>
<comment type="caution">
    <text evidence="11">The sequence shown here is derived from an EMBL/GenBank/DDBJ whole genome shotgun (WGS) entry which is preliminary data.</text>
</comment>
<evidence type="ECO:0000256" key="5">
    <source>
        <dbReference type="ARBA" id="ARBA00022737"/>
    </source>
</evidence>
<dbReference type="SUPFAM" id="SSF52540">
    <property type="entry name" value="P-loop containing nucleoside triphosphate hydrolases"/>
    <property type="match status" value="1"/>
</dbReference>
<dbReference type="GO" id="GO:0005524">
    <property type="term" value="F:ATP binding"/>
    <property type="evidence" value="ECO:0007669"/>
    <property type="project" value="UniProtKB-KW"/>
</dbReference>
<comment type="subcellular location">
    <subcellularLocation>
        <location evidence="1">Cell membrane</location>
        <topology evidence="1">Peripheral membrane protein</topology>
    </subcellularLocation>
</comment>